<dbReference type="InterPro" id="IPR001509">
    <property type="entry name" value="Epimerase_deHydtase"/>
</dbReference>
<organism evidence="3 4">
    <name type="scientific">Eiseniibacteriota bacterium</name>
    <dbReference type="NCBI Taxonomy" id="2212470"/>
    <lineage>
        <taxon>Bacteria</taxon>
        <taxon>Candidatus Eiseniibacteriota</taxon>
    </lineage>
</organism>
<feature type="domain" description="NAD-dependent epimerase/dehydratase" evidence="2">
    <location>
        <begin position="6"/>
        <end position="243"/>
    </location>
</feature>
<dbReference type="Pfam" id="PF01370">
    <property type="entry name" value="Epimerase"/>
    <property type="match status" value="1"/>
</dbReference>
<dbReference type="Gene3D" id="3.90.25.10">
    <property type="entry name" value="UDP-galactose 4-epimerase, domain 1"/>
    <property type="match status" value="1"/>
</dbReference>
<keyword evidence="3" id="KW-0456">Lyase</keyword>
<dbReference type="EMBL" id="JAHJDP010000107">
    <property type="protein sequence ID" value="MBU2692982.1"/>
    <property type="molecule type" value="Genomic_DNA"/>
</dbReference>
<dbReference type="InterPro" id="IPR036291">
    <property type="entry name" value="NAD(P)-bd_dom_sf"/>
</dbReference>
<comment type="similarity">
    <text evidence="1">Belongs to the NAD(P)-dependent epimerase/dehydratase family.</text>
</comment>
<evidence type="ECO:0000256" key="1">
    <source>
        <dbReference type="ARBA" id="ARBA00007637"/>
    </source>
</evidence>
<name>A0A948S169_UNCEI</name>
<dbReference type="Proteomes" id="UP000777784">
    <property type="component" value="Unassembled WGS sequence"/>
</dbReference>
<dbReference type="PRINTS" id="PR01713">
    <property type="entry name" value="NUCEPIMERASE"/>
</dbReference>
<dbReference type="PROSITE" id="PS00061">
    <property type="entry name" value="ADH_SHORT"/>
    <property type="match status" value="1"/>
</dbReference>
<gene>
    <name evidence="3" type="ORF">KJ970_18850</name>
</gene>
<evidence type="ECO:0000259" key="2">
    <source>
        <dbReference type="Pfam" id="PF01370"/>
    </source>
</evidence>
<dbReference type="GO" id="GO:0008446">
    <property type="term" value="F:GDP-mannose 4,6-dehydratase activity"/>
    <property type="evidence" value="ECO:0007669"/>
    <property type="project" value="UniProtKB-EC"/>
</dbReference>
<comment type="caution">
    <text evidence="3">The sequence shown here is derived from an EMBL/GenBank/DDBJ whole genome shotgun (WGS) entry which is preliminary data.</text>
</comment>
<dbReference type="Gene3D" id="3.40.50.720">
    <property type="entry name" value="NAD(P)-binding Rossmann-like Domain"/>
    <property type="match status" value="1"/>
</dbReference>
<dbReference type="InterPro" id="IPR020904">
    <property type="entry name" value="Sc_DH/Rdtase_CS"/>
</dbReference>
<evidence type="ECO:0000313" key="4">
    <source>
        <dbReference type="Proteomes" id="UP000777784"/>
    </source>
</evidence>
<dbReference type="PANTHER" id="PTHR43000">
    <property type="entry name" value="DTDP-D-GLUCOSE 4,6-DEHYDRATASE-RELATED"/>
    <property type="match status" value="1"/>
</dbReference>
<dbReference type="AlphaFoldDB" id="A0A948S169"/>
<reference evidence="3" key="1">
    <citation type="submission" date="2021-05" db="EMBL/GenBank/DDBJ databases">
        <title>Energy efficiency and biological interactions define the core microbiome of deep oligotrophic groundwater.</title>
        <authorList>
            <person name="Mehrshad M."/>
            <person name="Lopez-Fernandez M."/>
            <person name="Bell E."/>
            <person name="Bernier-Latmani R."/>
            <person name="Bertilsson S."/>
            <person name="Dopson M."/>
        </authorList>
    </citation>
    <scope>NUCLEOTIDE SEQUENCE</scope>
    <source>
        <strain evidence="3">Modern_marine.mb.64</strain>
    </source>
</reference>
<accession>A0A948S169</accession>
<dbReference type="SUPFAM" id="SSF51735">
    <property type="entry name" value="NAD(P)-binding Rossmann-fold domains"/>
    <property type="match status" value="1"/>
</dbReference>
<protein>
    <submittedName>
        <fullName evidence="3">GDP-mannose 4,6-dehydratase</fullName>
        <ecNumber evidence="3">4.2.1.47</ecNumber>
    </submittedName>
</protein>
<proteinExistence type="inferred from homology"/>
<dbReference type="EC" id="4.2.1.47" evidence="3"/>
<sequence>MSNTCIVTGAAGFIGSQLSDALLSAGWRVIGIDALDNNYDCRIKEWNLESLKARREFQWIHGDLMEIDLTEILKGAHFVFHLAARPGVRDSWGENYRIYDRQNVLATQRLLEACIITRPRRLIYASSSSVYGEMPGRPVREDDAKRPMSPYGVSKLAGEHLVMAYHRCFKQSVAALRYFTVYGPRQRPDMAFHRFFRAIMTNNEILVFGDGNQTRDVTFVGDIVHATIQAMDQGSENGIYNIGGGHRVSINEILKTMEKILGQSIRIKYEKRPAGDPLHTGADIALARREISFKPKILLEEGLREMALWMDACLRRGL</sequence>
<evidence type="ECO:0000313" key="3">
    <source>
        <dbReference type="EMBL" id="MBU2692982.1"/>
    </source>
</evidence>